<dbReference type="InterPro" id="IPR020846">
    <property type="entry name" value="MFS_dom"/>
</dbReference>
<evidence type="ECO:0000256" key="2">
    <source>
        <dbReference type="ARBA" id="ARBA00022989"/>
    </source>
</evidence>
<evidence type="ECO:0000256" key="1">
    <source>
        <dbReference type="ARBA" id="ARBA00022692"/>
    </source>
</evidence>
<dbReference type="PANTHER" id="PTHR43129:SF1">
    <property type="entry name" value="FOSMIDOMYCIN RESISTANCE PROTEIN"/>
    <property type="match status" value="1"/>
</dbReference>
<feature type="transmembrane region" description="Helical" evidence="4">
    <location>
        <begin position="170"/>
        <end position="186"/>
    </location>
</feature>
<feature type="transmembrane region" description="Helical" evidence="4">
    <location>
        <begin position="278"/>
        <end position="296"/>
    </location>
</feature>
<dbReference type="GO" id="GO:0022857">
    <property type="term" value="F:transmembrane transporter activity"/>
    <property type="evidence" value="ECO:0007669"/>
    <property type="project" value="InterPro"/>
</dbReference>
<dbReference type="AlphaFoldDB" id="A0A081BW94"/>
<dbReference type="Pfam" id="PF07690">
    <property type="entry name" value="MFS_1"/>
    <property type="match status" value="1"/>
</dbReference>
<name>A0A081BW94_VECG1</name>
<dbReference type="EMBL" id="DF820465">
    <property type="protein sequence ID" value="GAK56599.1"/>
    <property type="molecule type" value="Genomic_DNA"/>
</dbReference>
<proteinExistence type="predicted"/>
<dbReference type="STRING" id="1499967.U27_03561"/>
<gene>
    <name evidence="6" type="ORF">U27_03561</name>
</gene>
<evidence type="ECO:0000313" key="7">
    <source>
        <dbReference type="Proteomes" id="UP000030661"/>
    </source>
</evidence>
<keyword evidence="3 4" id="KW-0472">Membrane</keyword>
<evidence type="ECO:0000256" key="3">
    <source>
        <dbReference type="ARBA" id="ARBA00023136"/>
    </source>
</evidence>
<feature type="transmembrane region" description="Helical" evidence="4">
    <location>
        <begin position="45"/>
        <end position="67"/>
    </location>
</feature>
<feature type="transmembrane region" description="Helical" evidence="4">
    <location>
        <begin position="103"/>
        <end position="125"/>
    </location>
</feature>
<dbReference type="Proteomes" id="UP000030661">
    <property type="component" value="Unassembled WGS sequence"/>
</dbReference>
<organism evidence="6">
    <name type="scientific">Vecturithrix granuli</name>
    <dbReference type="NCBI Taxonomy" id="1499967"/>
    <lineage>
        <taxon>Bacteria</taxon>
        <taxon>Candidatus Moduliflexota</taxon>
        <taxon>Candidatus Vecturitrichia</taxon>
        <taxon>Candidatus Vecturitrichales</taxon>
        <taxon>Candidatus Vecturitrichaceae</taxon>
        <taxon>Candidatus Vecturithrix</taxon>
    </lineage>
</organism>
<accession>A0A081BW94</accession>
<dbReference type="PANTHER" id="PTHR43129">
    <property type="entry name" value="FOSMIDOMYCIN RESISTANCE PROTEIN"/>
    <property type="match status" value="1"/>
</dbReference>
<dbReference type="Gene3D" id="1.20.1250.20">
    <property type="entry name" value="MFS general substrate transporter like domains"/>
    <property type="match status" value="2"/>
</dbReference>
<dbReference type="GO" id="GO:0005886">
    <property type="term" value="C:plasma membrane"/>
    <property type="evidence" value="ECO:0007669"/>
    <property type="project" value="TreeGrafter"/>
</dbReference>
<dbReference type="SUPFAM" id="SSF103473">
    <property type="entry name" value="MFS general substrate transporter"/>
    <property type="match status" value="1"/>
</dbReference>
<evidence type="ECO:0000259" key="5">
    <source>
        <dbReference type="PROSITE" id="PS50850"/>
    </source>
</evidence>
<dbReference type="PROSITE" id="PS50850">
    <property type="entry name" value="MFS"/>
    <property type="match status" value="1"/>
</dbReference>
<reference evidence="6" key="1">
    <citation type="journal article" date="2015" name="PeerJ">
        <title>First genomic representation of candidate bacterial phylum KSB3 points to enhanced environmental sensing as a trigger of wastewater bulking.</title>
        <authorList>
            <person name="Sekiguchi Y."/>
            <person name="Ohashi A."/>
            <person name="Parks D.H."/>
            <person name="Yamauchi T."/>
            <person name="Tyson G.W."/>
            <person name="Hugenholtz P."/>
        </authorList>
    </citation>
    <scope>NUCLEOTIDE SEQUENCE [LARGE SCALE GENOMIC DNA]</scope>
</reference>
<protein>
    <submittedName>
        <fullName evidence="6">Fosmidomycin resistance protein</fullName>
    </submittedName>
</protein>
<feature type="transmembrane region" description="Helical" evidence="4">
    <location>
        <begin position="302"/>
        <end position="324"/>
    </location>
</feature>
<keyword evidence="1 4" id="KW-0812">Transmembrane</keyword>
<feature type="transmembrane region" description="Helical" evidence="4">
    <location>
        <begin position="207"/>
        <end position="232"/>
    </location>
</feature>
<dbReference type="HOGENOM" id="CLU_040537_1_1_0"/>
<keyword evidence="2 4" id="KW-1133">Transmembrane helix</keyword>
<feature type="transmembrane region" description="Helical" evidence="4">
    <location>
        <begin position="336"/>
        <end position="358"/>
    </location>
</feature>
<keyword evidence="7" id="KW-1185">Reference proteome</keyword>
<feature type="transmembrane region" description="Helical" evidence="4">
    <location>
        <begin position="79"/>
        <end position="97"/>
    </location>
</feature>
<dbReference type="eggNOG" id="COG2223">
    <property type="taxonomic scope" value="Bacteria"/>
</dbReference>
<sequence length="412" mass="44724">MKPTPTDQKFHTGNVLLIAFSHLIQDMYTAFLAPLLPLLIEKLRFSYALAGFLTAALNLPSLMNPWLGALADKLRLRHCVIISPIVTAISMSLLGLAPSYAMLLVLLTITGISSACYHVPTPVMITRIAGTQVGKGMSFYMFGGELARTIGPLVIVGAVSLWGLEATYKLIIPGVFASGFLYLKLNKLPLQQPFHCRNQAANLRQTSYALLPFFLGLAGITLFMGAMKAAMISFLPSYLMTKGIGISAAGVYLAILQGGGVVGVLASGYLSDTFGRKTILLVTAIVSPLLMSLFLLAPAILIFPILLLLGFFLLSTGPVILAVVQESNSEYPAYVNGVYMMISFVVTSLITVLVGALSDRIGFENTYWISLLWFFGTIPCLWLLPGHLTLPAFVTRSVRKLSKEDRTECMRK</sequence>
<dbReference type="CDD" id="cd17478">
    <property type="entry name" value="MFS_FsR"/>
    <property type="match status" value="1"/>
</dbReference>
<evidence type="ECO:0000313" key="6">
    <source>
        <dbReference type="EMBL" id="GAK56599.1"/>
    </source>
</evidence>
<dbReference type="InterPro" id="IPR036259">
    <property type="entry name" value="MFS_trans_sf"/>
</dbReference>
<feature type="transmembrane region" description="Helical" evidence="4">
    <location>
        <begin position="146"/>
        <end position="164"/>
    </location>
</feature>
<feature type="transmembrane region" description="Helical" evidence="4">
    <location>
        <begin position="244"/>
        <end position="266"/>
    </location>
</feature>
<feature type="domain" description="Major facilitator superfamily (MFS) profile" evidence="5">
    <location>
        <begin position="14"/>
        <end position="394"/>
    </location>
</feature>
<dbReference type="InterPro" id="IPR011701">
    <property type="entry name" value="MFS"/>
</dbReference>
<evidence type="ECO:0000256" key="4">
    <source>
        <dbReference type="SAM" id="Phobius"/>
    </source>
</evidence>
<feature type="transmembrane region" description="Helical" evidence="4">
    <location>
        <begin position="12"/>
        <end position="33"/>
    </location>
</feature>
<feature type="transmembrane region" description="Helical" evidence="4">
    <location>
        <begin position="370"/>
        <end position="394"/>
    </location>
</feature>